<feature type="domain" description="SnoaL-like" evidence="1">
    <location>
        <begin position="10"/>
        <end position="104"/>
    </location>
</feature>
<reference evidence="3" key="1">
    <citation type="journal article" date="2019" name="Int. J. Syst. Evol. Microbiol.">
        <title>The Global Catalogue of Microorganisms (GCM) 10K type strain sequencing project: providing services to taxonomists for standard genome sequencing and annotation.</title>
        <authorList>
            <consortium name="The Broad Institute Genomics Platform"/>
            <consortium name="The Broad Institute Genome Sequencing Center for Infectious Disease"/>
            <person name="Wu L."/>
            <person name="Ma J."/>
        </authorList>
    </citation>
    <scope>NUCLEOTIDE SEQUENCE [LARGE SCALE GENOMIC DNA]</scope>
    <source>
        <strain evidence="3">CECT 8655</strain>
    </source>
</reference>
<gene>
    <name evidence="2" type="ORF">ACFOWD_02240</name>
</gene>
<protein>
    <submittedName>
        <fullName evidence="2">Nuclear transport factor 2 family protein</fullName>
    </submittedName>
</protein>
<evidence type="ECO:0000313" key="3">
    <source>
        <dbReference type="Proteomes" id="UP001595826"/>
    </source>
</evidence>
<dbReference type="InterPro" id="IPR037401">
    <property type="entry name" value="SnoaL-like"/>
</dbReference>
<dbReference type="Proteomes" id="UP001595826">
    <property type="component" value="Unassembled WGS sequence"/>
</dbReference>
<dbReference type="Gene3D" id="3.10.450.50">
    <property type="match status" value="1"/>
</dbReference>
<name>A0ABV8R787_9FLAO</name>
<dbReference type="InterPro" id="IPR032710">
    <property type="entry name" value="NTF2-like_dom_sf"/>
</dbReference>
<dbReference type="Pfam" id="PF12680">
    <property type="entry name" value="SnoaL_2"/>
    <property type="match status" value="1"/>
</dbReference>
<proteinExistence type="predicted"/>
<evidence type="ECO:0000259" key="1">
    <source>
        <dbReference type="Pfam" id="PF12680"/>
    </source>
</evidence>
<dbReference type="SUPFAM" id="SSF54427">
    <property type="entry name" value="NTF2-like"/>
    <property type="match status" value="1"/>
</dbReference>
<accession>A0ABV8R787</accession>
<evidence type="ECO:0000313" key="2">
    <source>
        <dbReference type="EMBL" id="MFC4267712.1"/>
    </source>
</evidence>
<organism evidence="2 3">
    <name type="scientific">Polaribacter marinivivus</name>
    <dbReference type="NCBI Taxonomy" id="1524260"/>
    <lineage>
        <taxon>Bacteria</taxon>
        <taxon>Pseudomonadati</taxon>
        <taxon>Bacteroidota</taxon>
        <taxon>Flavobacteriia</taxon>
        <taxon>Flavobacteriales</taxon>
        <taxon>Flavobacteriaceae</taxon>
    </lineage>
</organism>
<keyword evidence="3" id="KW-1185">Reference proteome</keyword>
<dbReference type="RefSeq" id="WP_377407757.1">
    <property type="nucleotide sequence ID" value="NZ_JBHSCY010000001.1"/>
</dbReference>
<comment type="caution">
    <text evidence="2">The sequence shown here is derived from an EMBL/GenBank/DDBJ whole genome shotgun (WGS) entry which is preliminary data.</text>
</comment>
<sequence>MQNLVGLDTWHKFVNERNIHELNSFISDNATLYSPVVFKPIKGKFMVTMYLQAAAEIIANDSFKYVREVVDKQNAILEFETEINGLSVNGVDMLQFTKDGKLKEIKVMIRPLKGVNVVHQKMAEYLEKIKG</sequence>
<dbReference type="EMBL" id="JBHSCY010000001">
    <property type="protein sequence ID" value="MFC4267712.1"/>
    <property type="molecule type" value="Genomic_DNA"/>
</dbReference>